<organism evidence="2 3">
    <name type="scientific">Athelia psychrophila</name>
    <dbReference type="NCBI Taxonomy" id="1759441"/>
    <lineage>
        <taxon>Eukaryota</taxon>
        <taxon>Fungi</taxon>
        <taxon>Dikarya</taxon>
        <taxon>Basidiomycota</taxon>
        <taxon>Agaricomycotina</taxon>
        <taxon>Agaricomycetes</taxon>
        <taxon>Agaricomycetidae</taxon>
        <taxon>Atheliales</taxon>
        <taxon>Atheliaceae</taxon>
        <taxon>Athelia</taxon>
    </lineage>
</organism>
<feature type="region of interest" description="Disordered" evidence="1">
    <location>
        <begin position="25"/>
        <end position="55"/>
    </location>
</feature>
<reference evidence="2 3" key="1">
    <citation type="journal article" date="2016" name="Mol. Biol. Evol.">
        <title>Comparative Genomics of Early-Diverging Mushroom-Forming Fungi Provides Insights into the Origins of Lignocellulose Decay Capabilities.</title>
        <authorList>
            <person name="Nagy L.G."/>
            <person name="Riley R."/>
            <person name="Tritt A."/>
            <person name="Adam C."/>
            <person name="Daum C."/>
            <person name="Floudas D."/>
            <person name="Sun H."/>
            <person name="Yadav J.S."/>
            <person name="Pangilinan J."/>
            <person name="Larsson K.H."/>
            <person name="Matsuura K."/>
            <person name="Barry K."/>
            <person name="Labutti K."/>
            <person name="Kuo R."/>
            <person name="Ohm R.A."/>
            <person name="Bhattacharya S.S."/>
            <person name="Shirouzu T."/>
            <person name="Yoshinaga Y."/>
            <person name="Martin F.M."/>
            <person name="Grigoriev I.V."/>
            <person name="Hibbett D.S."/>
        </authorList>
    </citation>
    <scope>NUCLEOTIDE SEQUENCE [LARGE SCALE GENOMIC DNA]</scope>
    <source>
        <strain evidence="2 3">CBS 109695</strain>
    </source>
</reference>
<evidence type="ECO:0000313" key="2">
    <source>
        <dbReference type="EMBL" id="KZP03487.1"/>
    </source>
</evidence>
<protein>
    <submittedName>
        <fullName evidence="2">Uncharacterized protein</fullName>
    </submittedName>
</protein>
<evidence type="ECO:0000313" key="3">
    <source>
        <dbReference type="Proteomes" id="UP000076532"/>
    </source>
</evidence>
<dbReference type="AlphaFoldDB" id="A0A167U102"/>
<name>A0A167U102_9AGAM</name>
<dbReference type="Proteomes" id="UP000076532">
    <property type="component" value="Unassembled WGS sequence"/>
</dbReference>
<keyword evidence="3" id="KW-1185">Reference proteome</keyword>
<proteinExistence type="predicted"/>
<feature type="region of interest" description="Disordered" evidence="1">
    <location>
        <begin position="114"/>
        <end position="135"/>
    </location>
</feature>
<gene>
    <name evidence="2" type="ORF">FIBSPDRAFT_941502</name>
</gene>
<sequence>MYLQGSETRPPERARRSKFQHILIKLKPRSKQTSISPGGSSAPDVGTPAEPGPSKARQLCTKIRNSARKPKPAVILALRPVSVASVVFPPLQGAVGVVVDIVDFQTGYEAGSPQTARLVSPHDSSAPEEPDISEGPATLRRASAQFFTEASGKSRVVNINGDQYNTYEVSECAEMHSANKSIAKTDHGDITIIIALNQTHLAFILLMQLSAIFP</sequence>
<accession>A0A167U102</accession>
<feature type="region of interest" description="Disordered" evidence="1">
    <location>
        <begin position="1"/>
        <end position="20"/>
    </location>
</feature>
<dbReference type="EMBL" id="KV418057">
    <property type="protein sequence ID" value="KZP03487.1"/>
    <property type="molecule type" value="Genomic_DNA"/>
</dbReference>
<evidence type="ECO:0000256" key="1">
    <source>
        <dbReference type="SAM" id="MobiDB-lite"/>
    </source>
</evidence>